<feature type="compositionally biased region" description="Basic residues" evidence="1">
    <location>
        <begin position="54"/>
        <end position="74"/>
    </location>
</feature>
<protein>
    <submittedName>
        <fullName evidence="2">Uncharacterized protein</fullName>
    </submittedName>
</protein>
<dbReference type="EMBL" id="HBIV01036866">
    <property type="protein sequence ID" value="CAE0674505.1"/>
    <property type="molecule type" value="Transcribed_RNA"/>
</dbReference>
<feature type="compositionally biased region" description="Polar residues" evidence="1">
    <location>
        <begin position="413"/>
        <end position="426"/>
    </location>
</feature>
<feature type="region of interest" description="Disordered" evidence="1">
    <location>
        <begin position="266"/>
        <end position="321"/>
    </location>
</feature>
<feature type="compositionally biased region" description="Basic residues" evidence="1">
    <location>
        <begin position="199"/>
        <end position="221"/>
    </location>
</feature>
<reference evidence="2" key="1">
    <citation type="submission" date="2021-01" db="EMBL/GenBank/DDBJ databases">
        <authorList>
            <person name="Corre E."/>
            <person name="Pelletier E."/>
            <person name="Niang G."/>
            <person name="Scheremetjew M."/>
            <person name="Finn R."/>
            <person name="Kale V."/>
            <person name="Holt S."/>
            <person name="Cochrane G."/>
            <person name="Meng A."/>
            <person name="Brown T."/>
            <person name="Cohen L."/>
        </authorList>
    </citation>
    <scope>NUCLEOTIDE SEQUENCE</scope>
    <source>
        <strain evidence="2">CCCM811</strain>
    </source>
</reference>
<feature type="region of interest" description="Disordered" evidence="1">
    <location>
        <begin position="199"/>
        <end position="252"/>
    </location>
</feature>
<feature type="compositionally biased region" description="Basic and acidic residues" evidence="1">
    <location>
        <begin position="22"/>
        <end position="36"/>
    </location>
</feature>
<name>A0A7S4DWB5_9EUKA</name>
<feature type="compositionally biased region" description="Polar residues" evidence="1">
    <location>
        <begin position="386"/>
        <end position="395"/>
    </location>
</feature>
<feature type="compositionally biased region" description="Low complexity" evidence="1">
    <location>
        <begin position="276"/>
        <end position="299"/>
    </location>
</feature>
<gene>
    <name evidence="2" type="ORF">LGLO00237_LOCUS26279</name>
</gene>
<dbReference type="AlphaFoldDB" id="A0A7S4DWB5"/>
<proteinExistence type="predicted"/>
<feature type="region of interest" description="Disordered" evidence="1">
    <location>
        <begin position="1"/>
        <end position="94"/>
    </location>
</feature>
<sequence length="426" mass="48483">MKAPSHFHPDSRNAGGKQQLRTHMEAHRSKMREMKKSPKRRHSSADPMLSLSGRSRRKNNLRKPSSARKSRRNKSASSKFPIPKPVDNKAPSTHYLSKIISARSSRIRETKAQQHEIKFNGMLRKLREERSMSERRKNHFDAVANPVKFIRKVENKDTDEYDYEGTPRKDLYYSNPYRSDDLVAVSTMSPLSVKFPFRIKKKPVRRKKNQRPHTSRVHRRQGRDSFLSSSYEHSRRSLSSRRASHTSRSADGLPWDLHQRLKLLEDNELQPQLPATPRSGRPLPSRSRSTGSNGKGSRSSSKKSRAGKLRLNLSAVPGHREDDARAGLQKQVLQVIGEQKLFGDAHLQGLLKKIGGVNFVNGRVSDDTMEQLACELERNGIGSEGPSKQPTSTLTLDKPDNSRKDSLTDFSKPWSSRIQNNNFGET</sequence>
<organism evidence="2">
    <name type="scientific">Lotharella globosa</name>
    <dbReference type="NCBI Taxonomy" id="91324"/>
    <lineage>
        <taxon>Eukaryota</taxon>
        <taxon>Sar</taxon>
        <taxon>Rhizaria</taxon>
        <taxon>Cercozoa</taxon>
        <taxon>Chlorarachniophyceae</taxon>
        <taxon>Lotharella</taxon>
    </lineage>
</organism>
<feature type="compositionally biased region" description="Basic and acidic residues" evidence="1">
    <location>
        <begin position="397"/>
        <end position="407"/>
    </location>
</feature>
<evidence type="ECO:0000256" key="1">
    <source>
        <dbReference type="SAM" id="MobiDB-lite"/>
    </source>
</evidence>
<evidence type="ECO:0000313" key="2">
    <source>
        <dbReference type="EMBL" id="CAE0674505.1"/>
    </source>
</evidence>
<feature type="compositionally biased region" description="Basic residues" evidence="1">
    <location>
        <begin position="236"/>
        <end position="245"/>
    </location>
</feature>
<accession>A0A7S4DWB5</accession>
<feature type="region of interest" description="Disordered" evidence="1">
    <location>
        <begin position="378"/>
        <end position="426"/>
    </location>
</feature>